<dbReference type="SUPFAM" id="SSF56112">
    <property type="entry name" value="Protein kinase-like (PK-like)"/>
    <property type="match status" value="1"/>
</dbReference>
<dbReference type="Pfam" id="PF06293">
    <property type="entry name" value="Kdo"/>
    <property type="match status" value="1"/>
</dbReference>
<dbReference type="GO" id="GO:0016301">
    <property type="term" value="F:kinase activity"/>
    <property type="evidence" value="ECO:0007669"/>
    <property type="project" value="UniProtKB-KW"/>
</dbReference>
<dbReference type="EMBL" id="VLKG01000001">
    <property type="protein sequence ID" value="TWH77239.1"/>
    <property type="molecule type" value="Genomic_DNA"/>
</dbReference>
<keyword evidence="1" id="KW-0418">Kinase</keyword>
<dbReference type="Proteomes" id="UP000319627">
    <property type="component" value="Unassembled WGS sequence"/>
</dbReference>
<gene>
    <name evidence="1" type="ORF">LX59_00144</name>
</gene>
<name>A0A562J1U7_9GAMM</name>
<keyword evidence="2" id="KW-1185">Reference proteome</keyword>
<organism evidence="1 2">
    <name type="scientific">Azomonas agilis</name>
    <dbReference type="NCBI Taxonomy" id="116849"/>
    <lineage>
        <taxon>Bacteria</taxon>
        <taxon>Pseudomonadati</taxon>
        <taxon>Pseudomonadota</taxon>
        <taxon>Gammaproteobacteria</taxon>
        <taxon>Pseudomonadales</taxon>
        <taxon>Pseudomonadaceae</taxon>
        <taxon>Azomonas</taxon>
    </lineage>
</organism>
<evidence type="ECO:0000313" key="1">
    <source>
        <dbReference type="EMBL" id="TWH77239.1"/>
    </source>
</evidence>
<sequence length="236" mass="27236">MDVIEPIAAYTAATASFDDWLARTGDWVELPNERRGGYSGVQRIQEGSTYLYRKHQINHCYRSWQHPLGEPTILREQRALQAFTALGVKVPHVLYCAARKRAGTWEALLVTEALQGFESLERIRELGLDKTWSPELRHNLFYELGASLARLHTDRWQHGCLYPKHIFLRVSPCGQHGELALLDLEKSRQRWSAHRAAQHDLTQLRRRSVHTPEDWEAVEQGYQSVMGPIPPQTTKY</sequence>
<reference evidence="1 2" key="1">
    <citation type="submission" date="2019-07" db="EMBL/GenBank/DDBJ databases">
        <title>Genomic Encyclopedia of Type Strains, Phase I: the one thousand microbial genomes (KMG-I) project.</title>
        <authorList>
            <person name="Kyrpides N."/>
        </authorList>
    </citation>
    <scope>NUCLEOTIDE SEQUENCE [LARGE SCALE GENOMIC DNA]</scope>
    <source>
        <strain evidence="1 2">DSM 375</strain>
    </source>
</reference>
<dbReference type="RefSeq" id="WP_144569924.1">
    <property type="nucleotide sequence ID" value="NZ_VLKG01000001.1"/>
</dbReference>
<dbReference type="InterPro" id="IPR011009">
    <property type="entry name" value="Kinase-like_dom_sf"/>
</dbReference>
<evidence type="ECO:0000313" key="2">
    <source>
        <dbReference type="Proteomes" id="UP000319627"/>
    </source>
</evidence>
<dbReference type="OrthoDB" id="5405319at2"/>
<comment type="caution">
    <text evidence="1">The sequence shown here is derived from an EMBL/GenBank/DDBJ whole genome shotgun (WGS) entry which is preliminary data.</text>
</comment>
<keyword evidence="1" id="KW-0808">Transferase</keyword>
<protein>
    <submittedName>
        <fullName evidence="1">Lipopolysaccharide kinase (Kdo/WaaP) family protein</fullName>
    </submittedName>
</protein>
<proteinExistence type="predicted"/>
<accession>A0A562J1U7</accession>
<dbReference type="InterPro" id="IPR027023">
    <property type="entry name" value="Put_LipoPS_kinase_InaA"/>
</dbReference>
<dbReference type="AlphaFoldDB" id="A0A562J1U7"/>
<dbReference type="PIRSF" id="PIRSF026326">
    <property type="entry name" value="InaA"/>
    <property type="match status" value="1"/>
</dbReference>